<reference evidence="1" key="1">
    <citation type="submission" date="2021-11" db="EMBL/GenBank/DDBJ databases">
        <title>The complete genome of Massilia sp sp. G4R7.</title>
        <authorList>
            <person name="Liu L."/>
            <person name="Yue J."/>
            <person name="Yuan J."/>
            <person name="Yang F."/>
            <person name="Li L."/>
        </authorList>
    </citation>
    <scope>NUCLEOTIDE SEQUENCE</scope>
    <source>
        <strain evidence="1">G4R7</strain>
    </source>
</reference>
<protein>
    <submittedName>
        <fullName evidence="1">Uncharacterized protein</fullName>
    </submittedName>
</protein>
<dbReference type="RefSeq" id="WP_231059132.1">
    <property type="nucleotide sequence ID" value="NZ_JAJNOC010000005.1"/>
</dbReference>
<sequence>MQNWTKTLERGLVSGATSSLLSTVALAIAGKKETGSALAPTNAVSHYVHGDKAARKGGASLRYTVTGYLIHHASSTFWSLVFEKVAGRHLDRSSPVGILTASAATSAFAAFADYKLTPKRFQPGYEKHLSQKSLAGVYACLALGLAVGSTLMRQNEPAPSLEQKPKS</sequence>
<evidence type="ECO:0000313" key="2">
    <source>
        <dbReference type="Proteomes" id="UP001179361"/>
    </source>
</evidence>
<organism evidence="1 2">
    <name type="scientific">Massilia phyllostachyos</name>
    <dbReference type="NCBI Taxonomy" id="2898585"/>
    <lineage>
        <taxon>Bacteria</taxon>
        <taxon>Pseudomonadati</taxon>
        <taxon>Pseudomonadota</taxon>
        <taxon>Betaproteobacteria</taxon>
        <taxon>Burkholderiales</taxon>
        <taxon>Oxalobacteraceae</taxon>
        <taxon>Telluria group</taxon>
        <taxon>Massilia</taxon>
    </lineage>
</organism>
<comment type="caution">
    <text evidence="1">The sequence shown here is derived from an EMBL/GenBank/DDBJ whole genome shotgun (WGS) entry which is preliminary data.</text>
</comment>
<accession>A0ABS8Q7W5</accession>
<name>A0ABS8Q7W5_9BURK</name>
<gene>
    <name evidence="1" type="ORF">LQ564_16125</name>
</gene>
<dbReference type="Proteomes" id="UP001179361">
    <property type="component" value="Unassembled WGS sequence"/>
</dbReference>
<dbReference type="EMBL" id="JAJNOC010000005">
    <property type="protein sequence ID" value="MCD2517841.1"/>
    <property type="molecule type" value="Genomic_DNA"/>
</dbReference>
<keyword evidence="2" id="KW-1185">Reference proteome</keyword>
<proteinExistence type="predicted"/>
<evidence type="ECO:0000313" key="1">
    <source>
        <dbReference type="EMBL" id="MCD2517841.1"/>
    </source>
</evidence>